<evidence type="ECO:0000313" key="4">
    <source>
        <dbReference type="Proteomes" id="UP000401717"/>
    </source>
</evidence>
<evidence type="ECO:0000313" key="2">
    <source>
        <dbReference type="EMBL" id="GJD59022.1"/>
    </source>
</evidence>
<dbReference type="Proteomes" id="UP000401717">
    <property type="component" value="Unassembled WGS sequence"/>
</dbReference>
<dbReference type="AlphaFoldDB" id="A0A564G5Y5"/>
<evidence type="ECO:0000256" key="1">
    <source>
        <dbReference type="SAM" id="MobiDB-lite"/>
    </source>
</evidence>
<sequence length="186" mass="20413">MAETRERLSPEERATRQRKLLTVGTYLYGPSWQQALSDRLAKVVEGGVPRVRINQWATGSKPLPAWMLPVLADVALSGAAELRRRAEVFNRIAAGEDVPPSLDEGTPPVQGEPDTSEEPTLESGPTATKVAPYDDGSDFDIDALVVKYADKRLPRPAPEPAPEPQELQWTSKFAEEARAGWRGRGL</sequence>
<keyword evidence="5" id="KW-1185">Reference proteome</keyword>
<feature type="region of interest" description="Disordered" evidence="1">
    <location>
        <begin position="153"/>
        <end position="186"/>
    </location>
</feature>
<proteinExistence type="predicted"/>
<dbReference type="Proteomes" id="UP001055303">
    <property type="component" value="Unassembled WGS sequence"/>
</dbReference>
<dbReference type="EMBL" id="BPQI01000182">
    <property type="protein sequence ID" value="GJD59022.1"/>
    <property type="molecule type" value="Genomic_DNA"/>
</dbReference>
<reference evidence="2" key="3">
    <citation type="submission" date="2021-08" db="EMBL/GenBank/DDBJ databases">
        <authorList>
            <person name="Tani A."/>
            <person name="Ola A."/>
            <person name="Ogura Y."/>
            <person name="Katsura K."/>
            <person name="Hayashi T."/>
        </authorList>
    </citation>
    <scope>NUCLEOTIDE SEQUENCE</scope>
    <source>
        <strain evidence="2">DSM 22415</strain>
    </source>
</reference>
<feature type="region of interest" description="Disordered" evidence="1">
    <location>
        <begin position="93"/>
        <end position="135"/>
    </location>
</feature>
<name>A0A564G5Y5_9HYPH</name>
<organism evidence="3 4">
    <name type="scientific">Methylobacterium dankookense</name>
    <dbReference type="NCBI Taxonomy" id="560405"/>
    <lineage>
        <taxon>Bacteria</taxon>
        <taxon>Pseudomonadati</taxon>
        <taxon>Pseudomonadota</taxon>
        <taxon>Alphaproteobacteria</taxon>
        <taxon>Hyphomicrobiales</taxon>
        <taxon>Methylobacteriaceae</taxon>
        <taxon>Methylobacterium</taxon>
    </lineage>
</organism>
<dbReference type="OrthoDB" id="6446140at2"/>
<reference evidence="3 4" key="1">
    <citation type="submission" date="2019-06" db="EMBL/GenBank/DDBJ databases">
        <authorList>
            <person name="Rodrigo-Torres L."/>
            <person name="Arahal R. D."/>
            <person name="Lucena T."/>
        </authorList>
    </citation>
    <scope>NUCLEOTIDE SEQUENCE [LARGE SCALE GENOMIC DNA]</scope>
    <source>
        <strain evidence="3 4">SW08-7</strain>
    </source>
</reference>
<reference evidence="2" key="2">
    <citation type="journal article" date="2021" name="Front. Microbiol.">
        <title>Comprehensive Comparative Genomics and Phenotyping of Methylobacterium Species.</title>
        <authorList>
            <person name="Alessa O."/>
            <person name="Ogura Y."/>
            <person name="Fujitani Y."/>
            <person name="Takami H."/>
            <person name="Hayashi T."/>
            <person name="Sahin N."/>
            <person name="Tani A."/>
        </authorList>
    </citation>
    <scope>NUCLEOTIDE SEQUENCE</scope>
    <source>
        <strain evidence="2">DSM 22415</strain>
    </source>
</reference>
<protein>
    <submittedName>
        <fullName evidence="3">Uncharacterized protein</fullName>
    </submittedName>
</protein>
<gene>
    <name evidence="2" type="ORF">IFDJLNFL_4948</name>
    <name evidence="3" type="ORF">MTDSW087_05184</name>
</gene>
<accession>A0A564G5Y5</accession>
<evidence type="ECO:0000313" key="5">
    <source>
        <dbReference type="Proteomes" id="UP001055303"/>
    </source>
</evidence>
<dbReference type="EMBL" id="CABFVH010000055">
    <property type="protein sequence ID" value="VUF15444.1"/>
    <property type="molecule type" value="Genomic_DNA"/>
</dbReference>
<dbReference type="RefSeq" id="WP_144768049.1">
    <property type="nucleotide sequence ID" value="NZ_BPQI01000182.1"/>
</dbReference>
<evidence type="ECO:0000313" key="3">
    <source>
        <dbReference type="EMBL" id="VUF15444.1"/>
    </source>
</evidence>